<reference evidence="1 2" key="1">
    <citation type="submission" date="2013-02" db="EMBL/GenBank/DDBJ databases">
        <title>The Genome Annotation of Plasmodium falciparum CAMP/Malaysia.</title>
        <authorList>
            <consortium name="The Broad Institute Genome Sequencing Platform"/>
            <consortium name="The Broad Institute Genome Sequencing Center for Infectious Disease"/>
            <person name="Neafsey D."/>
            <person name="Hoffman S."/>
            <person name="Volkman S."/>
            <person name="Rosenthal P."/>
            <person name="Walker B."/>
            <person name="Young S.K."/>
            <person name="Zeng Q."/>
            <person name="Gargeya S."/>
            <person name="Fitzgerald M."/>
            <person name="Haas B."/>
            <person name="Abouelleil A."/>
            <person name="Allen A.W."/>
            <person name="Alvarado L."/>
            <person name="Arachchi H.M."/>
            <person name="Berlin A.M."/>
            <person name="Chapman S.B."/>
            <person name="Gainer-Dewar J."/>
            <person name="Goldberg J."/>
            <person name="Griggs A."/>
            <person name="Gujja S."/>
            <person name="Hansen M."/>
            <person name="Howarth C."/>
            <person name="Imamovic A."/>
            <person name="Ireland A."/>
            <person name="Larimer J."/>
            <person name="McCowan C."/>
            <person name="Murphy C."/>
            <person name="Pearson M."/>
            <person name="Poon T.W."/>
            <person name="Priest M."/>
            <person name="Roberts A."/>
            <person name="Saif S."/>
            <person name="Shea T."/>
            <person name="Sisk P."/>
            <person name="Sykes S."/>
            <person name="Wortman J."/>
            <person name="Nusbaum C."/>
            <person name="Birren B."/>
        </authorList>
    </citation>
    <scope>NUCLEOTIDE SEQUENCE [LARGE SCALE GENOMIC DNA]</scope>
    <source>
        <strain evidence="1 2">CAMP/Malaysia</strain>
    </source>
</reference>
<accession>A0A024XDZ9</accession>
<reference evidence="1 2" key="2">
    <citation type="submission" date="2013-02" db="EMBL/GenBank/DDBJ databases">
        <title>The Genome Sequence of Plasmodium falciparum CAMP/Malaysia.</title>
        <authorList>
            <consortium name="The Broad Institute Genome Sequencing Platform"/>
            <consortium name="The Broad Institute Genome Sequencing Center for Infectious Disease"/>
            <person name="Neafsey D."/>
            <person name="Cheeseman I."/>
            <person name="Volkman S."/>
            <person name="Adams J."/>
            <person name="Walker B."/>
            <person name="Young S.K."/>
            <person name="Zeng Q."/>
            <person name="Gargeya S."/>
            <person name="Fitzgerald M."/>
            <person name="Haas B."/>
            <person name="Abouelleil A."/>
            <person name="Alvarado L."/>
            <person name="Arachchi H.M."/>
            <person name="Berlin A.M."/>
            <person name="Chapman S.B."/>
            <person name="Dewar J."/>
            <person name="Goldberg J."/>
            <person name="Griggs A."/>
            <person name="Gujja S."/>
            <person name="Hansen M."/>
            <person name="Howarth C."/>
            <person name="Imamovic A."/>
            <person name="Larimer J."/>
            <person name="McCowan C."/>
            <person name="Murphy C."/>
            <person name="Neiman D."/>
            <person name="Pearson M."/>
            <person name="Priest M."/>
            <person name="Roberts A."/>
            <person name="Saif S."/>
            <person name="Shea T."/>
            <person name="Sisk P."/>
            <person name="Sykes S."/>
            <person name="Wortman J."/>
            <person name="Nusbaum C."/>
            <person name="Birren B."/>
        </authorList>
    </citation>
    <scope>NUCLEOTIDE SEQUENCE [LARGE SCALE GENOMIC DNA]</scope>
    <source>
        <strain evidence="1 2">CAMP/Malaysia</strain>
    </source>
</reference>
<evidence type="ECO:0000313" key="1">
    <source>
        <dbReference type="EMBL" id="ETW63006.1"/>
    </source>
</evidence>
<proteinExistence type="predicted"/>
<gene>
    <name evidence="1" type="ORF">PFMC_00987</name>
</gene>
<organism evidence="1 2">
    <name type="scientific">Plasmodium falciparum (isolate Camp / Malaysia)</name>
    <dbReference type="NCBI Taxonomy" id="5835"/>
    <lineage>
        <taxon>Eukaryota</taxon>
        <taxon>Sar</taxon>
        <taxon>Alveolata</taxon>
        <taxon>Apicomplexa</taxon>
        <taxon>Aconoidasida</taxon>
        <taxon>Haemosporida</taxon>
        <taxon>Plasmodiidae</taxon>
        <taxon>Plasmodium</taxon>
        <taxon>Plasmodium (Laverania)</taxon>
    </lineage>
</organism>
<dbReference type="EMBL" id="KI927480">
    <property type="protein sequence ID" value="ETW63006.1"/>
    <property type="molecule type" value="Genomic_DNA"/>
</dbReference>
<evidence type="ECO:0000313" key="2">
    <source>
        <dbReference type="Proteomes" id="UP000030694"/>
    </source>
</evidence>
<dbReference type="Proteomes" id="UP000030694">
    <property type="component" value="Unassembled WGS sequence"/>
</dbReference>
<name>A0A024XDZ9_PLAFC</name>
<dbReference type="AlphaFoldDB" id="A0A024XDZ9"/>
<sequence length="85" mass="10380">MYIRIMGEDSIYINLENKARKKNPDNYIKILGRKKKKIKLFIFLNTRIKLEIYFKYLEGLIKLKGNSTRFMKKKKKKYLIINNYV</sequence>
<protein>
    <submittedName>
        <fullName evidence="1">Uncharacterized protein</fullName>
    </submittedName>
</protein>